<keyword evidence="4" id="KW-0732">Signal</keyword>
<dbReference type="InterPro" id="IPR006170">
    <property type="entry name" value="PBP/GOBP"/>
</dbReference>
<dbReference type="InterPro" id="IPR036728">
    <property type="entry name" value="PBP_GOBP_sf"/>
</dbReference>
<evidence type="ECO:0000313" key="5">
    <source>
        <dbReference type="EMBL" id="ALG36140.1"/>
    </source>
</evidence>
<protein>
    <submittedName>
        <fullName evidence="5">Odorant binding protein 7</fullName>
    </submittedName>
</protein>
<evidence type="ECO:0000256" key="4">
    <source>
        <dbReference type="SAM" id="SignalP"/>
    </source>
</evidence>
<gene>
    <name evidence="5" type="primary">obp6</name>
</gene>
<dbReference type="GO" id="GO:0005549">
    <property type="term" value="F:odorant binding"/>
    <property type="evidence" value="ECO:0007669"/>
    <property type="project" value="InterPro"/>
</dbReference>
<feature type="chain" id="PRO_5006011836" evidence="4">
    <location>
        <begin position="23"/>
        <end position="143"/>
    </location>
</feature>
<sequence>MHARWFFLIFLFTYLSLHRADCAMTLEQMEKVAKGFRNNCMSKTGADSAAVDGIKKGQFPDDHNVKCYAYCIMKVMRTMNDANIDKDMLIKQIEIFFPEDLQARLKATTEKCVPQATSSDKCEAAYQYVQCTQQADPDAFFFP</sequence>
<dbReference type="CDD" id="cd23992">
    <property type="entry name" value="PBP_GOBP"/>
    <property type="match status" value="1"/>
</dbReference>
<dbReference type="GO" id="GO:0005576">
    <property type="term" value="C:extracellular region"/>
    <property type="evidence" value="ECO:0007669"/>
    <property type="project" value="UniProtKB-SubCell"/>
</dbReference>
<accession>A0A0N7FD63</accession>
<comment type="subcellular location">
    <subcellularLocation>
        <location evidence="1">Secreted</location>
    </subcellularLocation>
</comment>
<name>A0A0N7FD63_9HYME</name>
<dbReference type="EMBL" id="KP963692">
    <property type="protein sequence ID" value="ALG36140.1"/>
    <property type="molecule type" value="mRNA"/>
</dbReference>
<dbReference type="PANTHER" id="PTHR21364">
    <property type="entry name" value="GENERAL ODORANT-BINDING PROTEIN 19A"/>
    <property type="match status" value="1"/>
</dbReference>
<dbReference type="AlphaFoldDB" id="A0A0N7FD63"/>
<organism evidence="5">
    <name type="scientific">Sclerodermus sp. MQW-2015</name>
    <dbReference type="NCBI Taxonomy" id="1729718"/>
    <lineage>
        <taxon>Eukaryota</taxon>
        <taxon>Metazoa</taxon>
        <taxon>Ecdysozoa</taxon>
        <taxon>Arthropoda</taxon>
        <taxon>Hexapoda</taxon>
        <taxon>Insecta</taxon>
        <taxon>Pterygota</taxon>
        <taxon>Neoptera</taxon>
        <taxon>Endopterygota</taxon>
        <taxon>Hymenoptera</taxon>
        <taxon>Apocrita</taxon>
        <taxon>Aculeata</taxon>
        <taxon>Chrysidoidea</taxon>
        <taxon>Bethylidae</taxon>
        <taxon>Scleroderminae</taxon>
        <taxon>Sclerodermus</taxon>
    </lineage>
</organism>
<evidence type="ECO:0000256" key="2">
    <source>
        <dbReference type="ARBA" id="ARBA00008098"/>
    </source>
</evidence>
<dbReference type="PANTHER" id="PTHR21364:SF2">
    <property type="entry name" value="GENERAL ODORANT-BINDING PROTEIN 19A"/>
    <property type="match status" value="1"/>
</dbReference>
<dbReference type="FunFam" id="1.10.238.20:FF:000001">
    <property type="entry name" value="General odorant-binding protein lush"/>
    <property type="match status" value="1"/>
</dbReference>
<proteinExistence type="evidence at transcript level"/>
<feature type="signal peptide" evidence="4">
    <location>
        <begin position="1"/>
        <end position="22"/>
    </location>
</feature>
<dbReference type="Pfam" id="PF01395">
    <property type="entry name" value="PBP_GOBP"/>
    <property type="match status" value="1"/>
</dbReference>
<reference evidence="5" key="2">
    <citation type="submission" date="2015-03" db="EMBL/GenBank/DDBJ databases">
        <authorList>
            <person name="Murphy D."/>
        </authorList>
    </citation>
    <scope>NUCLEOTIDE SEQUENCE</scope>
</reference>
<dbReference type="SMART" id="SM00708">
    <property type="entry name" value="PhBP"/>
    <property type="match status" value="1"/>
</dbReference>
<reference evidence="5" key="1">
    <citation type="journal article" date="2015" name="Comp. Biochem. Physiol. Part D Genomics Proteomics">
        <title>Analysis of antennal transcriptome and odorant binding protein expression profiles of the recently identified parasitoid wasp, Sclerodermus sp.</title>
        <authorList>
            <person name="Zhou C.X."/>
            <person name="Min S.F."/>
            <person name="Yan-Long T."/>
            <person name="Wang M.Q."/>
        </authorList>
    </citation>
    <scope>NUCLEOTIDE SEQUENCE</scope>
</reference>
<comment type="similarity">
    <text evidence="2">Belongs to the PBP/GOBP family.</text>
</comment>
<dbReference type="Gene3D" id="1.10.238.20">
    <property type="entry name" value="Pheromone/general odorant binding protein domain"/>
    <property type="match status" value="1"/>
</dbReference>
<evidence type="ECO:0000256" key="3">
    <source>
        <dbReference type="ARBA" id="ARBA00022525"/>
    </source>
</evidence>
<dbReference type="SUPFAM" id="SSF47565">
    <property type="entry name" value="Insect pheromone/odorant-binding proteins"/>
    <property type="match status" value="1"/>
</dbReference>
<evidence type="ECO:0000256" key="1">
    <source>
        <dbReference type="ARBA" id="ARBA00004613"/>
    </source>
</evidence>
<dbReference type="GO" id="GO:0007608">
    <property type="term" value="P:sensory perception of smell"/>
    <property type="evidence" value="ECO:0007669"/>
    <property type="project" value="UniProtKB-ARBA"/>
</dbReference>
<keyword evidence="3" id="KW-0964">Secreted</keyword>